<feature type="active site" description="O-(5'-phospho-DNA)-tyrosine intermediate" evidence="10 11">
    <location>
        <position position="135"/>
    </location>
</feature>
<dbReference type="GO" id="GO:0034335">
    <property type="term" value="F:DNA negative supercoiling activity"/>
    <property type="evidence" value="ECO:0007669"/>
    <property type="project" value="UniProtKB-ARBA"/>
</dbReference>
<dbReference type="Gene3D" id="3.30.1360.40">
    <property type="match status" value="1"/>
</dbReference>
<dbReference type="Gene3D" id="1.10.268.10">
    <property type="entry name" value="Topoisomerase, domain 3"/>
    <property type="match status" value="1"/>
</dbReference>
<dbReference type="InterPro" id="IPR013757">
    <property type="entry name" value="Topo_IIA_A_a_sf"/>
</dbReference>
<evidence type="ECO:0000313" key="15">
    <source>
        <dbReference type="EMBL" id="NYG02800.1"/>
    </source>
</evidence>
<evidence type="ECO:0000313" key="16">
    <source>
        <dbReference type="Proteomes" id="UP000549695"/>
    </source>
</evidence>
<feature type="region of interest" description="Disordered" evidence="13">
    <location>
        <begin position="1"/>
        <end position="22"/>
    </location>
</feature>
<dbReference type="InterPro" id="IPR013760">
    <property type="entry name" value="Topo_IIA-like_dom_sf"/>
</dbReference>
<evidence type="ECO:0000256" key="10">
    <source>
        <dbReference type="HAMAP-Rule" id="MF_01897"/>
    </source>
</evidence>
<dbReference type="FunFam" id="2.120.10.90:FF:000001">
    <property type="entry name" value="DNA gyrase subunit A"/>
    <property type="match status" value="1"/>
</dbReference>
<keyword evidence="12" id="KW-0175">Coiled coil</keyword>
<dbReference type="NCBIfam" id="NF004044">
    <property type="entry name" value="PRK05561.1"/>
    <property type="match status" value="1"/>
</dbReference>
<feature type="short sequence motif" description="GyrA-box" evidence="10">
    <location>
        <begin position="543"/>
        <end position="549"/>
    </location>
</feature>
<evidence type="ECO:0000256" key="1">
    <source>
        <dbReference type="ARBA" id="ARBA00000185"/>
    </source>
</evidence>
<dbReference type="PROSITE" id="PS52040">
    <property type="entry name" value="TOPO_IIA"/>
    <property type="match status" value="1"/>
</dbReference>
<dbReference type="NCBIfam" id="TIGR01063">
    <property type="entry name" value="gyrA"/>
    <property type="match status" value="1"/>
</dbReference>
<comment type="miscellaneous">
    <text evidence="10">Few gyrases are as efficient as E.coli at forming negative supercoils. Not all organisms have 2 type II topoisomerases; in organisms with a single type II topoisomerase this enzyme also has to decatenate newly replicated chromosomes.</text>
</comment>
<dbReference type="Pfam" id="PF00521">
    <property type="entry name" value="DNA_topoisoIV"/>
    <property type="match status" value="1"/>
</dbReference>
<evidence type="ECO:0000256" key="12">
    <source>
        <dbReference type="SAM" id="Coils"/>
    </source>
</evidence>
<dbReference type="NCBIfam" id="NF004043">
    <property type="entry name" value="PRK05560.1"/>
    <property type="match status" value="1"/>
</dbReference>
<keyword evidence="5 10" id="KW-0547">Nucleotide-binding</keyword>
<comment type="function">
    <text evidence="10">A type II topoisomerase that negatively supercoils closed circular double-stranded (ds) DNA in an ATP-dependent manner to modulate DNA topology and maintain chromosomes in an underwound state. Negative supercoiling favors strand separation, and DNA replication, transcription, recombination and repair, all of which involve strand separation. Also able to catalyze the interconversion of other topological isomers of dsDNA rings, including catenanes and knotted rings. Type II topoisomerases break and join 2 DNA strands simultaneously in an ATP-dependent manner.</text>
</comment>
<proteinExistence type="inferred from homology"/>
<reference evidence="15 16" key="1">
    <citation type="submission" date="2020-07" db="EMBL/GenBank/DDBJ databases">
        <title>Sequencing the genomes of 1000 actinobacteria strains.</title>
        <authorList>
            <person name="Klenk H.-P."/>
        </authorList>
    </citation>
    <scope>NUCLEOTIDE SEQUENCE [LARGE SCALE GENOMIC DNA]</scope>
    <source>
        <strain evidence="15 16">DSM 44749</strain>
    </source>
</reference>
<evidence type="ECO:0000256" key="6">
    <source>
        <dbReference type="ARBA" id="ARBA00022840"/>
    </source>
</evidence>
<keyword evidence="4 10" id="KW-0963">Cytoplasm</keyword>
<dbReference type="PANTHER" id="PTHR43493">
    <property type="entry name" value="DNA GYRASE/TOPOISOMERASE SUBUNIT A"/>
    <property type="match status" value="1"/>
</dbReference>
<evidence type="ECO:0000256" key="8">
    <source>
        <dbReference type="ARBA" id="ARBA00023125"/>
    </source>
</evidence>
<dbReference type="InterPro" id="IPR006691">
    <property type="entry name" value="GyrA/parC_rep"/>
</dbReference>
<dbReference type="FunFam" id="3.30.1360.40:FF:000008">
    <property type="entry name" value="DNA topoisomerase (ATP-hydrolyzing)"/>
    <property type="match status" value="1"/>
</dbReference>
<dbReference type="PANTHER" id="PTHR43493:SF5">
    <property type="entry name" value="DNA GYRASE SUBUNIT A, CHLOROPLASTIC_MITOCHONDRIAL"/>
    <property type="match status" value="1"/>
</dbReference>
<evidence type="ECO:0000256" key="4">
    <source>
        <dbReference type="ARBA" id="ARBA00022490"/>
    </source>
</evidence>
<organism evidence="15 16">
    <name type="scientific">Pseudonocardia alni</name>
    <name type="common">Amycolata alni</name>
    <dbReference type="NCBI Taxonomy" id="33907"/>
    <lineage>
        <taxon>Bacteria</taxon>
        <taxon>Bacillati</taxon>
        <taxon>Actinomycetota</taxon>
        <taxon>Actinomycetes</taxon>
        <taxon>Pseudonocardiales</taxon>
        <taxon>Pseudonocardiaceae</taxon>
        <taxon>Pseudonocardia</taxon>
    </lineage>
</organism>
<comment type="catalytic activity">
    <reaction evidence="1 10 11">
        <text>ATP-dependent breakage, passage and rejoining of double-stranded DNA.</text>
        <dbReference type="EC" id="5.6.2.2"/>
    </reaction>
</comment>
<accession>A0A852W315</accession>
<dbReference type="GO" id="GO:0006261">
    <property type="term" value="P:DNA-templated DNA replication"/>
    <property type="evidence" value="ECO:0007669"/>
    <property type="project" value="UniProtKB-UniRule"/>
</dbReference>
<dbReference type="Gene3D" id="3.90.199.10">
    <property type="entry name" value="Topoisomerase II, domain 5"/>
    <property type="match status" value="1"/>
</dbReference>
<dbReference type="EC" id="5.6.2.2" evidence="10"/>
<dbReference type="HAMAP" id="MF_01897">
    <property type="entry name" value="GyrA"/>
    <property type="match status" value="1"/>
</dbReference>
<dbReference type="GO" id="GO:0005737">
    <property type="term" value="C:cytoplasm"/>
    <property type="evidence" value="ECO:0007669"/>
    <property type="project" value="UniProtKB-SubCell"/>
</dbReference>
<name>A0A852W315_PSEA5</name>
<evidence type="ECO:0000256" key="11">
    <source>
        <dbReference type="PROSITE-ProRule" id="PRU01384"/>
    </source>
</evidence>
<dbReference type="SUPFAM" id="SSF101904">
    <property type="entry name" value="GyrA/ParC C-terminal domain-like"/>
    <property type="match status" value="1"/>
</dbReference>
<evidence type="ECO:0000256" key="2">
    <source>
        <dbReference type="ARBA" id="ARBA00004496"/>
    </source>
</evidence>
<dbReference type="InterPro" id="IPR002205">
    <property type="entry name" value="Topo_IIA_dom_A"/>
</dbReference>
<dbReference type="GeneID" id="98052824"/>
<dbReference type="Gene3D" id="2.120.10.90">
    <property type="entry name" value="DNA gyrase/topoisomerase IV, subunit A, C-terminal"/>
    <property type="match status" value="1"/>
</dbReference>
<keyword evidence="6 10" id="KW-0067">ATP-binding</keyword>
<keyword evidence="8 10" id="KW-0238">DNA-binding</keyword>
<dbReference type="GO" id="GO:0009330">
    <property type="term" value="C:DNA topoisomerase type II (double strand cut, ATP-hydrolyzing) complex"/>
    <property type="evidence" value="ECO:0007669"/>
    <property type="project" value="TreeGrafter"/>
</dbReference>
<comment type="subunit">
    <text evidence="10">Heterotetramer, composed of two GyrA and two GyrB chains. In the heterotetramer, GyrA contains the active site tyrosine that forms a transient covalent intermediate with DNA, while GyrB binds cofactors and catalyzes ATP hydrolysis.</text>
</comment>
<dbReference type="InterPro" id="IPR013758">
    <property type="entry name" value="Topo_IIA_A/C_ab"/>
</dbReference>
<dbReference type="InterPro" id="IPR005743">
    <property type="entry name" value="GyrA"/>
</dbReference>
<dbReference type="InterPro" id="IPR035516">
    <property type="entry name" value="Gyrase/topoIV_suA_C"/>
</dbReference>
<dbReference type="GO" id="GO:0006265">
    <property type="term" value="P:DNA topological change"/>
    <property type="evidence" value="ECO:0007669"/>
    <property type="project" value="UniProtKB-UniRule"/>
</dbReference>
<protein>
    <recommendedName>
        <fullName evidence="10">DNA gyrase subunit A</fullName>
        <ecNumber evidence="10">5.6.2.2</ecNumber>
    </recommendedName>
</protein>
<dbReference type="FunFam" id="3.90.199.10:FF:000001">
    <property type="entry name" value="DNA gyrase subunit A"/>
    <property type="match status" value="1"/>
</dbReference>
<dbReference type="CDD" id="cd00187">
    <property type="entry name" value="TOP4c"/>
    <property type="match status" value="1"/>
</dbReference>
<dbReference type="GO" id="GO:0005694">
    <property type="term" value="C:chromosome"/>
    <property type="evidence" value="ECO:0007669"/>
    <property type="project" value="InterPro"/>
</dbReference>
<evidence type="ECO:0000256" key="13">
    <source>
        <dbReference type="SAM" id="MobiDB-lite"/>
    </source>
</evidence>
<evidence type="ECO:0000256" key="9">
    <source>
        <dbReference type="ARBA" id="ARBA00023235"/>
    </source>
</evidence>
<keyword evidence="7 10" id="KW-0799">Topoisomerase</keyword>
<comment type="caution">
    <text evidence="15">The sequence shown here is derived from an EMBL/GenBank/DDBJ whole genome shotgun (WGS) entry which is preliminary data.</text>
</comment>
<keyword evidence="16" id="KW-1185">Reference proteome</keyword>
<dbReference type="InterPro" id="IPR050220">
    <property type="entry name" value="Type_II_DNA_Topoisomerases"/>
</dbReference>
<sequence>MTDTIDPAAPAAGGGEGGGRVEPVDIQQEMQRSYIDYAMSVIVGRALPLVEDGLKPVHRRVLYSMGENGFRPDRSFVKCARVVGDVMGNYHPHGDSAIYDALVRLAQPWSMRYPLIQGQGNFGSRGNDPAAAMRYTECRLSPLAMAMLQDIDEETVDYLDNYDGKTQEPVVLPSRVPNLLINGSSGIAVGMATNIPPHNLREVGAGVAWCLENPDATDDELLEALMERIKGPDFPTHGLIVGRDGIESAYRTGRGSIRMRAVVEVEEDAKGRTTLVVTELPYMVNPDNLIESIAGMVRDGKIAGISEIVDESSDRIGMRIVVTLKRDAVAKVVLNNLYKHTQLQHSFGVNMLSIVDGVPRTLRLDQMIRHYVRHQIEVIVRRTRYRLRKAEERAHILRGLVKALDALDEVIALIRASATVDVARAGLIDLLDVDDIQAQAILDMQLRRLAALERQKIVDELAEIEREIADYQDILARPERQRQIVRDELAELVEAHGDDRRTRIVGYDGDVTDEDLIAVEDVVVTITRTGYAKRTKTDLYRAQKRGGKGVQGAQLKQDDIVNHFFVCSTHDWMLFFTNRGRVYRLKAYELPEANRTARGQHLANLLALQPEEEIAQVMQIKDYSARPYLVLATRNGLVKKSRLTDFDSNRAGGLIGINLRDDDELVGAVLCSGDDDLLLVSAEGQSIRFTASDDALRPMGRATSGVLGMRFNEGDKLLALGVIRSDTYLLVATTGGYAKRTPIEDYPVQGRGGKGVLTLQYDRRRGTLVGALIVGIDDELYAITSTGGVIRTSAREVRKAGRQTKGVRLMNLGESSTLLAVARNAEETEEDPGQQA</sequence>
<comment type="similarity">
    <text evidence="3 10">Belongs to the type II topoisomerase GyrA/ParC subunit family.</text>
</comment>
<dbReference type="GO" id="GO:0005524">
    <property type="term" value="F:ATP binding"/>
    <property type="evidence" value="ECO:0007669"/>
    <property type="project" value="UniProtKB-UniRule"/>
</dbReference>
<dbReference type="GO" id="GO:0003677">
    <property type="term" value="F:DNA binding"/>
    <property type="evidence" value="ECO:0007669"/>
    <property type="project" value="UniProtKB-UniRule"/>
</dbReference>
<dbReference type="AlphaFoldDB" id="A0A852W315"/>
<evidence type="ECO:0000259" key="14">
    <source>
        <dbReference type="PROSITE" id="PS52040"/>
    </source>
</evidence>
<comment type="subcellular location">
    <subcellularLocation>
        <location evidence="2 10">Cytoplasm</location>
    </subcellularLocation>
</comment>
<dbReference type="RefSeq" id="WP_179761487.1">
    <property type="nucleotide sequence ID" value="NZ_BAAAJZ010000003.1"/>
</dbReference>
<feature type="coiled-coil region" evidence="12">
    <location>
        <begin position="447"/>
        <end position="481"/>
    </location>
</feature>
<feature type="domain" description="Topo IIA-type catalytic" evidence="14">
    <location>
        <begin position="47"/>
        <end position="516"/>
    </location>
</feature>
<evidence type="ECO:0000256" key="7">
    <source>
        <dbReference type="ARBA" id="ARBA00023029"/>
    </source>
</evidence>
<dbReference type="EMBL" id="JACCCZ010000001">
    <property type="protein sequence ID" value="NYG02800.1"/>
    <property type="molecule type" value="Genomic_DNA"/>
</dbReference>
<dbReference type="SUPFAM" id="SSF56719">
    <property type="entry name" value="Type II DNA topoisomerase"/>
    <property type="match status" value="1"/>
</dbReference>
<dbReference type="Pfam" id="PF03989">
    <property type="entry name" value="DNA_gyraseA_C"/>
    <property type="match status" value="6"/>
</dbReference>
<keyword evidence="9 10" id="KW-0413">Isomerase</keyword>
<evidence type="ECO:0000256" key="3">
    <source>
        <dbReference type="ARBA" id="ARBA00008263"/>
    </source>
</evidence>
<dbReference type="FunFam" id="1.10.268.10:FF:000001">
    <property type="entry name" value="DNA gyrase subunit A"/>
    <property type="match status" value="1"/>
</dbReference>
<dbReference type="SMART" id="SM00434">
    <property type="entry name" value="TOP4c"/>
    <property type="match status" value="1"/>
</dbReference>
<gene>
    <name evidence="10" type="primary">gyrA</name>
    <name evidence="15" type="ORF">HDA37_003085</name>
</gene>
<dbReference type="Proteomes" id="UP000549695">
    <property type="component" value="Unassembled WGS sequence"/>
</dbReference>
<evidence type="ECO:0000256" key="5">
    <source>
        <dbReference type="ARBA" id="ARBA00022741"/>
    </source>
</evidence>